<keyword evidence="1 4" id="KW-0602">Photosynthesis</keyword>
<dbReference type="RefSeq" id="WP_106286851.1">
    <property type="nucleotide sequence ID" value="NZ_CAWNTC010000127.1"/>
</dbReference>
<dbReference type="Pfam" id="PF14870">
    <property type="entry name" value="PSII_BNR"/>
    <property type="match status" value="1"/>
</dbReference>
<reference evidence="7 8" key="1">
    <citation type="submission" date="2018-02" db="EMBL/GenBank/DDBJ databases">
        <authorList>
            <person name="Cohen D.B."/>
            <person name="Kent A.D."/>
        </authorList>
    </citation>
    <scope>NUCLEOTIDE SEQUENCE [LARGE SCALE GENOMIC DNA]</scope>
    <source>
        <strain evidence="7 8">CCAP 1448/3</strain>
    </source>
</reference>
<keyword evidence="3 4" id="KW-0604">Photosystem II</keyword>
<evidence type="ECO:0000256" key="1">
    <source>
        <dbReference type="ARBA" id="ARBA00022531"/>
    </source>
</evidence>
<sequence length="331" mass="36162" precursor="true">MVRYLKQILVVFLALFLCTSCNGLASLPNNPWKVLNLSTEANILDLAFTGDSQHGWAVGSDSAFFESTDGGESWEPRNLELGEQKYRLNSVSFSGDEGWIVGEPAILLHTDDGGKSWSRISLSNKLPGAPNRVLALGSDSAEMSTTVGAIYRTSDEGKTWKALVAEAVGVVRNISRSPSGEYVAVSAKGNFYSTWIPGQKAWTPHNRNSSRRVENMGFTTDGRLWMLARGGQLQFSVPGEDENWEKAQYPEVSTSWGLLDLAYRSPDEVWLAGGSANLLCSFDGGKTWKKDTAVQDVASNFYKVTFLSPERGFVLGQRGVILKYNPAAAQA</sequence>
<proteinExistence type="inferred from homology"/>
<dbReference type="GO" id="GO:0009523">
    <property type="term" value="C:photosystem II"/>
    <property type="evidence" value="ECO:0007669"/>
    <property type="project" value="UniProtKB-KW"/>
</dbReference>
<comment type="similarity">
    <text evidence="4 5">Belongs to the Ycf48 family.</text>
</comment>
<dbReference type="InterPro" id="IPR015943">
    <property type="entry name" value="WD40/YVTN_repeat-like_dom_sf"/>
</dbReference>
<name>A0A2T1C9S7_9CYAN</name>
<comment type="subcellular location">
    <subcellularLocation>
        <location evidence="4">Cellular thylakoid lumen</location>
    </subcellularLocation>
    <text evidence="4">Associated with a PSII precusor complex on the lumenal side of the thylakoid membrane.</text>
</comment>
<comment type="function">
    <text evidence="4">A factor required for optimal assembly of photosystem II (PSII), acting in the early stages of PSII assembly. Also plays a role in replacement of photodamaged D1 (psbA). Assists YidC in synthesis of chlorophyll-binding proteins.</text>
</comment>
<evidence type="ECO:0000313" key="7">
    <source>
        <dbReference type="EMBL" id="PSB05020.1"/>
    </source>
</evidence>
<evidence type="ECO:0000256" key="4">
    <source>
        <dbReference type="HAMAP-Rule" id="MF_01348"/>
    </source>
</evidence>
<feature type="signal peptide" evidence="4">
    <location>
        <begin position="1"/>
        <end position="25"/>
    </location>
</feature>
<accession>A0A2T1C9S7</accession>
<evidence type="ECO:0000256" key="5">
    <source>
        <dbReference type="PIRNR" id="PIRNR017875"/>
    </source>
</evidence>
<reference evidence="7 8" key="2">
    <citation type="submission" date="2018-03" db="EMBL/GenBank/DDBJ databases">
        <title>The ancient ancestry and fast evolution of plastids.</title>
        <authorList>
            <person name="Moore K.R."/>
            <person name="Magnabosco C."/>
            <person name="Momper L."/>
            <person name="Gold D.A."/>
            <person name="Bosak T."/>
            <person name="Fournier G.P."/>
        </authorList>
    </citation>
    <scope>NUCLEOTIDE SEQUENCE [LARGE SCALE GENOMIC DNA]</scope>
    <source>
        <strain evidence="7 8">CCAP 1448/3</strain>
    </source>
</reference>
<dbReference type="GO" id="GO:0015979">
    <property type="term" value="P:photosynthesis"/>
    <property type="evidence" value="ECO:0007669"/>
    <property type="project" value="UniProtKB-KW"/>
</dbReference>
<dbReference type="PIRSF" id="PIRSF017875">
    <property type="entry name" value="PSII_HCF136"/>
    <property type="match status" value="1"/>
</dbReference>
<dbReference type="HAMAP" id="MF_01348">
    <property type="entry name" value="Ycf48"/>
    <property type="match status" value="1"/>
</dbReference>
<organism evidence="7 8">
    <name type="scientific">Merismopedia glauca CCAP 1448/3</name>
    <dbReference type="NCBI Taxonomy" id="1296344"/>
    <lineage>
        <taxon>Bacteria</taxon>
        <taxon>Bacillati</taxon>
        <taxon>Cyanobacteriota</taxon>
        <taxon>Cyanophyceae</taxon>
        <taxon>Synechococcales</taxon>
        <taxon>Merismopediaceae</taxon>
        <taxon>Merismopedia</taxon>
    </lineage>
</organism>
<dbReference type="AlphaFoldDB" id="A0A2T1C9S7"/>
<evidence type="ECO:0000256" key="2">
    <source>
        <dbReference type="ARBA" id="ARBA00022729"/>
    </source>
</evidence>
<dbReference type="GO" id="GO:0031979">
    <property type="term" value="C:plasma membrane-derived thylakoid lumen"/>
    <property type="evidence" value="ECO:0007669"/>
    <property type="project" value="UniProtKB-SubCell"/>
</dbReference>
<comment type="caution">
    <text evidence="7">The sequence shown here is derived from an EMBL/GenBank/DDBJ whole genome shotgun (WGS) entry which is preliminary data.</text>
</comment>
<evidence type="ECO:0000259" key="6">
    <source>
        <dbReference type="Pfam" id="PF14870"/>
    </source>
</evidence>
<keyword evidence="2 4" id="KW-0732">Signal</keyword>
<dbReference type="PANTHER" id="PTHR47199:SF2">
    <property type="entry name" value="PHOTOSYSTEM II STABILITY_ASSEMBLY FACTOR HCF136, CHLOROPLASTIC"/>
    <property type="match status" value="1"/>
</dbReference>
<comment type="domain">
    <text evidence="4">A 7-bladed beta-propeller torus, about 55 by 55 Angstroms, with a depth of about 25 Angstroms and a central pore.</text>
</comment>
<evidence type="ECO:0000256" key="3">
    <source>
        <dbReference type="ARBA" id="ARBA00023276"/>
    </source>
</evidence>
<dbReference type="EMBL" id="PVWJ01000004">
    <property type="protein sequence ID" value="PSB05020.1"/>
    <property type="molecule type" value="Genomic_DNA"/>
</dbReference>
<dbReference type="SUPFAM" id="SSF110296">
    <property type="entry name" value="Oligoxyloglucan reducing end-specific cellobiohydrolase"/>
    <property type="match status" value="1"/>
</dbReference>
<keyword evidence="8" id="KW-1185">Reference proteome</keyword>
<dbReference type="Proteomes" id="UP000238762">
    <property type="component" value="Unassembled WGS sequence"/>
</dbReference>
<keyword evidence="4" id="KW-0793">Thylakoid</keyword>
<evidence type="ECO:0000313" key="8">
    <source>
        <dbReference type="Proteomes" id="UP000238762"/>
    </source>
</evidence>
<dbReference type="Gene3D" id="2.130.10.10">
    <property type="entry name" value="YVTN repeat-like/Quinoprotein amine dehydrogenase"/>
    <property type="match status" value="1"/>
</dbReference>
<feature type="chain" id="PRO_5015793623" description="Photosystem II assembly protein Ycf48" evidence="4">
    <location>
        <begin position="26"/>
        <end position="331"/>
    </location>
</feature>
<dbReference type="InterPro" id="IPR016705">
    <property type="entry name" value="Ycf48/Hcf136"/>
</dbReference>
<feature type="domain" description="Photosynthesis system II assembly factor Ycf48/Hcf136-like" evidence="6">
    <location>
        <begin position="29"/>
        <end position="324"/>
    </location>
</feature>
<dbReference type="NCBIfam" id="NF010237">
    <property type="entry name" value="PRK13684.1"/>
    <property type="match status" value="1"/>
</dbReference>
<protein>
    <recommendedName>
        <fullName evidence="4 5">Photosystem II assembly protein Ycf48</fullName>
    </recommendedName>
</protein>
<dbReference type="CDD" id="cd15482">
    <property type="entry name" value="Sialidase_non-viral"/>
    <property type="match status" value="1"/>
</dbReference>
<dbReference type="InterPro" id="IPR028203">
    <property type="entry name" value="PSII_CF48-like_dom"/>
</dbReference>
<dbReference type="OrthoDB" id="9813892at2"/>
<dbReference type="PANTHER" id="PTHR47199">
    <property type="entry name" value="PHOTOSYSTEM II STABILITY/ASSEMBLY FACTOR HCF136, CHLOROPLASTIC"/>
    <property type="match status" value="1"/>
</dbReference>
<gene>
    <name evidence="4" type="primary">ycf48</name>
    <name evidence="7" type="ORF">C7B64_01265</name>
</gene>